<dbReference type="Gene3D" id="2.140.10.30">
    <property type="entry name" value="Dipeptidylpeptidase IV, N-terminal domain"/>
    <property type="match status" value="1"/>
</dbReference>
<evidence type="ECO:0000313" key="4">
    <source>
        <dbReference type="EMBL" id="PVA07781.1"/>
    </source>
</evidence>
<feature type="domain" description="Peptidase S9 prolyl oligopeptidase catalytic" evidence="2">
    <location>
        <begin position="596"/>
        <end position="792"/>
    </location>
</feature>
<name>A0A2T7G033_9RHOB</name>
<dbReference type="PANTHER" id="PTHR11731">
    <property type="entry name" value="PROTEASE FAMILY S9B,C DIPEPTIDYL-PEPTIDASE IV-RELATED"/>
    <property type="match status" value="1"/>
</dbReference>
<dbReference type="GO" id="GO:0006508">
    <property type="term" value="P:proteolysis"/>
    <property type="evidence" value="ECO:0007669"/>
    <property type="project" value="InterPro"/>
</dbReference>
<feature type="domain" description="Dipeptidylpeptidase IV N-terminal" evidence="3">
    <location>
        <begin position="147"/>
        <end position="458"/>
    </location>
</feature>
<feature type="region of interest" description="Disordered" evidence="1">
    <location>
        <begin position="1"/>
        <end position="24"/>
    </location>
</feature>
<dbReference type="PANTHER" id="PTHR11731:SF193">
    <property type="entry name" value="DIPEPTIDYL PEPTIDASE 9"/>
    <property type="match status" value="1"/>
</dbReference>
<dbReference type="InterPro" id="IPR029058">
    <property type="entry name" value="AB_hydrolase_fold"/>
</dbReference>
<dbReference type="InterPro" id="IPR050278">
    <property type="entry name" value="Serine_Prot_S9B/DPPIV"/>
</dbReference>
<evidence type="ECO:0000256" key="1">
    <source>
        <dbReference type="SAM" id="MobiDB-lite"/>
    </source>
</evidence>
<dbReference type="EMBL" id="QCYG01000002">
    <property type="protein sequence ID" value="PVA07781.1"/>
    <property type="molecule type" value="Genomic_DNA"/>
</dbReference>
<accession>A0A2T7G033</accession>
<dbReference type="SUPFAM" id="SSF82171">
    <property type="entry name" value="DPP6 N-terminal domain-like"/>
    <property type="match status" value="1"/>
</dbReference>
<comment type="caution">
    <text evidence="4">The sequence shown here is derived from an EMBL/GenBank/DDBJ whole genome shotgun (WGS) entry which is preliminary data.</text>
</comment>
<dbReference type="SUPFAM" id="SSF53474">
    <property type="entry name" value="alpha/beta-Hydrolases"/>
    <property type="match status" value="1"/>
</dbReference>
<organism evidence="4 5">
    <name type="scientific">Thalassorhabdomicrobium marinisediminis</name>
    <dbReference type="NCBI Taxonomy" id="2170577"/>
    <lineage>
        <taxon>Bacteria</taxon>
        <taxon>Pseudomonadati</taxon>
        <taxon>Pseudomonadota</taxon>
        <taxon>Alphaproteobacteria</taxon>
        <taxon>Rhodobacterales</taxon>
        <taxon>Paracoccaceae</taxon>
        <taxon>Thalassorhabdomicrobium</taxon>
    </lineage>
</organism>
<evidence type="ECO:0000313" key="5">
    <source>
        <dbReference type="Proteomes" id="UP000244817"/>
    </source>
</evidence>
<reference evidence="4 5" key="1">
    <citation type="submission" date="2018-04" db="EMBL/GenBank/DDBJ databases">
        <title>Pelagivirga bohaiensis gen. nov., sp. nov., a bacterium isolated from the Bohai Sea.</title>
        <authorList>
            <person name="Ji X."/>
        </authorList>
    </citation>
    <scope>NUCLEOTIDE SEQUENCE [LARGE SCALE GENOMIC DNA]</scope>
    <source>
        <strain evidence="4 5">BH-SD16</strain>
    </source>
</reference>
<proteinExistence type="predicted"/>
<dbReference type="AlphaFoldDB" id="A0A2T7G033"/>
<evidence type="ECO:0000259" key="2">
    <source>
        <dbReference type="Pfam" id="PF00326"/>
    </source>
</evidence>
<dbReference type="Proteomes" id="UP000244817">
    <property type="component" value="Unassembled WGS sequence"/>
</dbReference>
<dbReference type="GO" id="GO:0008239">
    <property type="term" value="F:dipeptidyl-peptidase activity"/>
    <property type="evidence" value="ECO:0007669"/>
    <property type="project" value="TreeGrafter"/>
</dbReference>
<dbReference type="InterPro" id="IPR001375">
    <property type="entry name" value="Peptidase_S9_cat"/>
</dbReference>
<evidence type="ECO:0008006" key="6">
    <source>
        <dbReference type="Google" id="ProtNLM"/>
    </source>
</evidence>
<dbReference type="Gene3D" id="3.40.50.1820">
    <property type="entry name" value="alpha/beta hydrolase"/>
    <property type="match status" value="1"/>
</dbReference>
<sequence>MIRPKCAPRPTAAGSPAISRWARTAPPPNKEVVMTGLTDELWAQIAPLMPWNLRKTFTTLRVDPHWFPDSRGFWYRRQTAEGVEFVIVDAESGDQRLAFATDALSRALAAVTTEPEAALERVELLDRDGLIGLDGRSYSFDGETLTLQAMPRVSSDALTSPDGTRALLRKDGDLWLRDVASGTETRLTQSAEPHFEWAKSPDQNLESMRILREGIRLPPIAQWAPDGRHVLTFRLDERNVRSFPMVQNVPDDGSRRPVLHDLRIAFTGDVDLPMAHQAVIDTLTGEIVWQQGGPVHVTETSLIERAETWWSHDSSRFYFVDHDRYEQWIALIEVDRTTGARREIIRETSDYFVDVNMEYARRPNIMILDKSDEAIWFSQRDGWAHLYLVDLSSGATKQQITKGAWVVRDILALDEEARTVFFLAGGIGKNQTPYQRSLCSADLDTGEVTVLTPEAGDCDVPLHVVGWEDMVQRAGMLGARSHSISPDCAYFVYSHAPPDRLPSARLCRRDGSVIAELETAQSTANDLVWPATFSTLAADNATEIFAQVWLPKDKTAPASVPMVELIYPGPQCIEQTLSPFPADAGEFAKAALANALVRLGIGVVIIDARGTPFREKALHDLCHGQLHNPGHLNDHAKAIADLCAAYPQIDPARIAIMGHSAGGHAAARALFDHPDTYSAAIATAGSHDPQLYNHCWPEKWQGRLVRHADGSTNYDAADNSSRAEHLRGALLLGHGDIDDNVHPAQTQRLAAALIKAGKTFEMLITPNDDHYTFSRSPYVLRREIDFLLRQLQPETGG</sequence>
<gene>
    <name evidence="4" type="ORF">DC363_03940</name>
</gene>
<dbReference type="InterPro" id="IPR002469">
    <property type="entry name" value="Peptidase_S9B_N"/>
</dbReference>
<protein>
    <recommendedName>
        <fullName evidence="6">S9 family peptidase</fullName>
    </recommendedName>
</protein>
<dbReference type="Pfam" id="PF00326">
    <property type="entry name" value="Peptidase_S9"/>
    <property type="match status" value="1"/>
</dbReference>
<evidence type="ECO:0000259" key="3">
    <source>
        <dbReference type="Pfam" id="PF00930"/>
    </source>
</evidence>
<dbReference type="Pfam" id="PF00930">
    <property type="entry name" value="DPPIV_N"/>
    <property type="match status" value="1"/>
</dbReference>
<keyword evidence="5" id="KW-1185">Reference proteome</keyword>
<dbReference type="GO" id="GO:0008236">
    <property type="term" value="F:serine-type peptidase activity"/>
    <property type="evidence" value="ECO:0007669"/>
    <property type="project" value="InterPro"/>
</dbReference>